<accession>A0AAU8EG78</accession>
<name>A0AAU8EG78_9CAUD</name>
<dbReference type="EMBL" id="PP883967">
    <property type="protein sequence ID" value="XCG97464.1"/>
    <property type="molecule type" value="Genomic_DNA"/>
</dbReference>
<reference evidence="1" key="1">
    <citation type="submission" date="2024-06" db="EMBL/GenBank/DDBJ databases">
        <authorList>
            <person name="Sahani V.S."/>
            <person name="Rajnandini D.D."/>
            <person name="Zdgiebloski S.Z."/>
            <person name="Agrawal S.A."/>
        </authorList>
    </citation>
    <scope>NUCLEOTIDE SEQUENCE</scope>
</reference>
<sequence>MVLLTSYQKDEKWNKAKQLLATGLTWIEVVSYYRLLGGTKVKVYSILEREKLLIMDMTGDKNVALIDANGEIVYASYLDVKNSRKVFEYR</sequence>
<protein>
    <submittedName>
        <fullName evidence="1">Uncharacterized protein</fullName>
    </submittedName>
</protein>
<organism evidence="1">
    <name type="scientific">Bacillus phage Jabberwock</name>
    <dbReference type="NCBI Taxonomy" id="3163548"/>
    <lineage>
        <taxon>Viruses</taxon>
        <taxon>Duplodnaviria</taxon>
        <taxon>Heunggongvirae</taxon>
        <taxon>Uroviricota</taxon>
        <taxon>Caudoviricetes</taxon>
    </lineage>
</organism>
<gene>
    <name evidence="1" type="ORF">JABBERWOCK_71</name>
</gene>
<evidence type="ECO:0000313" key="1">
    <source>
        <dbReference type="EMBL" id="XCG97464.1"/>
    </source>
</evidence>
<proteinExistence type="predicted"/>